<dbReference type="InterPro" id="IPR043502">
    <property type="entry name" value="DNA/RNA_pol_sf"/>
</dbReference>
<evidence type="ECO:0000313" key="9">
    <source>
        <dbReference type="Proteomes" id="UP000740883"/>
    </source>
</evidence>
<comment type="caution">
    <text evidence="8">The sequence shown here is derived from an EMBL/GenBank/DDBJ whole genome shotgun (WGS) entry which is preliminary data.</text>
</comment>
<dbReference type="CDD" id="cd09274">
    <property type="entry name" value="RNase_HI_RT_Ty3"/>
    <property type="match status" value="1"/>
</dbReference>
<dbReference type="InterPro" id="IPR050951">
    <property type="entry name" value="Retrovirus_Pol_polyprotein"/>
</dbReference>
<organism evidence="8 9">
    <name type="scientific">Nosema granulosis</name>
    <dbReference type="NCBI Taxonomy" id="83296"/>
    <lineage>
        <taxon>Eukaryota</taxon>
        <taxon>Fungi</taxon>
        <taxon>Fungi incertae sedis</taxon>
        <taxon>Microsporidia</taxon>
        <taxon>Nosematidae</taxon>
        <taxon>Nosema</taxon>
    </lineage>
</organism>
<feature type="domain" description="Reverse transcriptase RNase H-like" evidence="7">
    <location>
        <begin position="8"/>
        <end position="63"/>
    </location>
</feature>
<keyword evidence="2" id="KW-0548">Nucleotidyltransferase</keyword>
<keyword evidence="5" id="KW-0378">Hydrolase</keyword>
<dbReference type="PANTHER" id="PTHR37984">
    <property type="entry name" value="PROTEIN CBG26694"/>
    <property type="match status" value="1"/>
</dbReference>
<dbReference type="OrthoDB" id="2206664at2759"/>
<evidence type="ECO:0000256" key="6">
    <source>
        <dbReference type="ARBA" id="ARBA00022918"/>
    </source>
</evidence>
<dbReference type="GO" id="GO:0004519">
    <property type="term" value="F:endonuclease activity"/>
    <property type="evidence" value="ECO:0007669"/>
    <property type="project" value="UniProtKB-KW"/>
</dbReference>
<sequence length="99" mass="11629">MSNELFFTDKELLGVVKSIENYRHYLLGRESVLRTDHKALTYLWESKNPTSRLLRWSMKLQEYKFRIEYVKGEDNVADGVIRIFSTAKIVARIVSEISS</sequence>
<keyword evidence="3" id="KW-0540">Nuclease</keyword>
<dbReference type="Pfam" id="PF17917">
    <property type="entry name" value="RT_RNaseH"/>
    <property type="match status" value="1"/>
</dbReference>
<dbReference type="AlphaFoldDB" id="A0A9P6KY53"/>
<evidence type="ECO:0000259" key="7">
    <source>
        <dbReference type="Pfam" id="PF17917"/>
    </source>
</evidence>
<dbReference type="InterPro" id="IPR041373">
    <property type="entry name" value="RT_RNaseH"/>
</dbReference>
<evidence type="ECO:0000256" key="1">
    <source>
        <dbReference type="ARBA" id="ARBA00022679"/>
    </source>
</evidence>
<name>A0A9P6KY53_9MICR</name>
<evidence type="ECO:0000256" key="3">
    <source>
        <dbReference type="ARBA" id="ARBA00022722"/>
    </source>
</evidence>
<keyword evidence="4" id="KW-0255">Endonuclease</keyword>
<evidence type="ECO:0000256" key="5">
    <source>
        <dbReference type="ARBA" id="ARBA00022801"/>
    </source>
</evidence>
<dbReference type="EMBL" id="SBJO01000270">
    <property type="protein sequence ID" value="KAF9761707.1"/>
    <property type="molecule type" value="Genomic_DNA"/>
</dbReference>
<evidence type="ECO:0000256" key="2">
    <source>
        <dbReference type="ARBA" id="ARBA00022695"/>
    </source>
</evidence>
<dbReference type="GO" id="GO:0016787">
    <property type="term" value="F:hydrolase activity"/>
    <property type="evidence" value="ECO:0007669"/>
    <property type="project" value="UniProtKB-KW"/>
</dbReference>
<accession>A0A9P6KY53</accession>
<dbReference type="SUPFAM" id="SSF56672">
    <property type="entry name" value="DNA/RNA polymerases"/>
    <property type="match status" value="1"/>
</dbReference>
<dbReference type="PANTHER" id="PTHR37984:SF5">
    <property type="entry name" value="PROTEIN NYNRIN-LIKE"/>
    <property type="match status" value="1"/>
</dbReference>
<dbReference type="GO" id="GO:0003964">
    <property type="term" value="F:RNA-directed DNA polymerase activity"/>
    <property type="evidence" value="ECO:0007669"/>
    <property type="project" value="UniProtKB-KW"/>
</dbReference>
<keyword evidence="9" id="KW-1185">Reference proteome</keyword>
<evidence type="ECO:0000256" key="4">
    <source>
        <dbReference type="ARBA" id="ARBA00022759"/>
    </source>
</evidence>
<gene>
    <name evidence="8" type="primary">pol_101</name>
    <name evidence="8" type="ORF">NGRA_2442</name>
</gene>
<reference evidence="8 9" key="1">
    <citation type="journal article" date="2020" name="Genome Biol. Evol.">
        <title>Comparative genomics of strictly vertically transmitted, feminizing microsporidia endosymbionts of amphipod crustaceans.</title>
        <authorList>
            <person name="Cormier A."/>
            <person name="Chebbi M.A."/>
            <person name="Giraud I."/>
            <person name="Wattier R."/>
            <person name="Teixeira M."/>
            <person name="Gilbert C."/>
            <person name="Rigaud T."/>
            <person name="Cordaux R."/>
        </authorList>
    </citation>
    <scope>NUCLEOTIDE SEQUENCE [LARGE SCALE GENOMIC DNA]</scope>
    <source>
        <strain evidence="8 9">Ou3-Ou53</strain>
    </source>
</reference>
<dbReference type="Proteomes" id="UP000740883">
    <property type="component" value="Unassembled WGS sequence"/>
</dbReference>
<keyword evidence="1" id="KW-0808">Transferase</keyword>
<proteinExistence type="predicted"/>
<evidence type="ECO:0000313" key="8">
    <source>
        <dbReference type="EMBL" id="KAF9761707.1"/>
    </source>
</evidence>
<protein>
    <submittedName>
        <fullName evidence="8">Retrovirus-related Pol polyprotein from transposon 17.6</fullName>
    </submittedName>
</protein>
<keyword evidence="6" id="KW-0695">RNA-directed DNA polymerase</keyword>